<feature type="transmembrane region" description="Helical" evidence="1">
    <location>
        <begin position="55"/>
        <end position="73"/>
    </location>
</feature>
<feature type="transmembrane region" description="Helical" evidence="1">
    <location>
        <begin position="132"/>
        <end position="156"/>
    </location>
</feature>
<keyword evidence="1" id="KW-0812">Transmembrane</keyword>
<dbReference type="OrthoDB" id="1862600at2"/>
<sequence length="255" mass="28412">MNNLVSAYFQRLWKNKLFIGLLIFMASSAILIPVMAHQEILTYGKSYTLESRFTWHFLIIGFLTAIFCPWFLGTEYSDGTIRNKIIAGNNRIKVYLSALLVCITANVILVAVHQCIIIPLGSLLIAPLKIDILSLVTLIGLSILITITLVCINTLLVLINQNKASSTIICLVTSILMLAVSFYILSVLVSSDMSAADSFTKSIFEFFNILLPTGQIFSLAKMSFENSIQRIVCDILIILFTTTLGVMVFERKNLK</sequence>
<gene>
    <name evidence="2" type="ORF">EDD59_1381</name>
</gene>
<dbReference type="AlphaFoldDB" id="A0A4R3JZJ3"/>
<evidence type="ECO:0008006" key="4">
    <source>
        <dbReference type="Google" id="ProtNLM"/>
    </source>
</evidence>
<feature type="transmembrane region" description="Helical" evidence="1">
    <location>
        <begin position="168"/>
        <end position="190"/>
    </location>
</feature>
<keyword evidence="3" id="KW-1185">Reference proteome</keyword>
<feature type="transmembrane region" description="Helical" evidence="1">
    <location>
        <begin position="17"/>
        <end position="35"/>
    </location>
</feature>
<evidence type="ECO:0000313" key="2">
    <source>
        <dbReference type="EMBL" id="TCS74504.1"/>
    </source>
</evidence>
<organism evidence="2 3">
    <name type="scientific">Muricomes intestini</name>
    <dbReference type="NCBI Taxonomy" id="1796634"/>
    <lineage>
        <taxon>Bacteria</taxon>
        <taxon>Bacillati</taxon>
        <taxon>Bacillota</taxon>
        <taxon>Clostridia</taxon>
        <taxon>Lachnospirales</taxon>
        <taxon>Lachnospiraceae</taxon>
        <taxon>Muricomes</taxon>
    </lineage>
</organism>
<dbReference type="RefSeq" id="WP_132383818.1">
    <property type="nucleotide sequence ID" value="NZ_SLZZ01000038.1"/>
</dbReference>
<feature type="transmembrane region" description="Helical" evidence="1">
    <location>
        <begin position="94"/>
        <end position="120"/>
    </location>
</feature>
<evidence type="ECO:0000256" key="1">
    <source>
        <dbReference type="SAM" id="Phobius"/>
    </source>
</evidence>
<accession>A0A4R3JZJ3</accession>
<comment type="caution">
    <text evidence="2">The sequence shown here is derived from an EMBL/GenBank/DDBJ whole genome shotgun (WGS) entry which is preliminary data.</text>
</comment>
<name>A0A4R3JZJ3_9FIRM</name>
<dbReference type="EMBL" id="SLZZ01000038">
    <property type="protein sequence ID" value="TCS74504.1"/>
    <property type="molecule type" value="Genomic_DNA"/>
</dbReference>
<keyword evidence="1" id="KW-0472">Membrane</keyword>
<proteinExistence type="predicted"/>
<keyword evidence="1" id="KW-1133">Transmembrane helix</keyword>
<reference evidence="2 3" key="1">
    <citation type="submission" date="2019-03" db="EMBL/GenBank/DDBJ databases">
        <title>Genomic Encyclopedia of Type Strains, Phase IV (KMG-IV): sequencing the most valuable type-strain genomes for metagenomic binning, comparative biology and taxonomic classification.</title>
        <authorList>
            <person name="Goeker M."/>
        </authorList>
    </citation>
    <scope>NUCLEOTIDE SEQUENCE [LARGE SCALE GENOMIC DNA]</scope>
    <source>
        <strain evidence="2 3">DSM 29489</strain>
    </source>
</reference>
<dbReference type="Proteomes" id="UP000295726">
    <property type="component" value="Unassembled WGS sequence"/>
</dbReference>
<feature type="transmembrane region" description="Helical" evidence="1">
    <location>
        <begin position="231"/>
        <end position="249"/>
    </location>
</feature>
<protein>
    <recommendedName>
        <fullName evidence="4">ABC transporter permease</fullName>
    </recommendedName>
</protein>
<evidence type="ECO:0000313" key="3">
    <source>
        <dbReference type="Proteomes" id="UP000295726"/>
    </source>
</evidence>